<dbReference type="InterPro" id="IPR013328">
    <property type="entry name" value="6PGD_dom2"/>
</dbReference>
<evidence type="ECO:0000259" key="2">
    <source>
        <dbReference type="Pfam" id="PF03446"/>
    </source>
</evidence>
<dbReference type="InterPro" id="IPR036291">
    <property type="entry name" value="NAD(P)-bd_dom_sf"/>
</dbReference>
<gene>
    <name evidence="4" type="ORF">jhhlp_008801</name>
</gene>
<protein>
    <recommendedName>
        <fullName evidence="6">Phosphogluconate dehydrogenase NAD-binding putative C-terminal domain-containing protein</fullName>
    </recommendedName>
</protein>
<feature type="domain" description="6-phosphogluconate dehydrogenase NADP-binding" evidence="2">
    <location>
        <begin position="56"/>
        <end position="182"/>
    </location>
</feature>
<dbReference type="PANTHER" id="PTHR43580">
    <property type="entry name" value="OXIDOREDUCTASE GLYR1-RELATED"/>
    <property type="match status" value="1"/>
</dbReference>
<keyword evidence="5" id="KW-1185">Reference proteome</keyword>
<reference evidence="4 5" key="1">
    <citation type="journal article" date="2017" name="G3 (Bethesda)">
        <title>First Draft Genome Sequence of the Pathogenic Fungus Lomentospora prolificans (Formerly Scedosporium prolificans).</title>
        <authorList>
            <person name="Luo R."/>
            <person name="Zimin A."/>
            <person name="Workman R."/>
            <person name="Fan Y."/>
            <person name="Pertea G."/>
            <person name="Grossman N."/>
            <person name="Wear M.P."/>
            <person name="Jia B."/>
            <person name="Miller H."/>
            <person name="Casadevall A."/>
            <person name="Timp W."/>
            <person name="Zhang S.X."/>
            <person name="Salzberg S.L."/>
        </authorList>
    </citation>
    <scope>NUCLEOTIDE SEQUENCE [LARGE SCALE GENOMIC DNA]</scope>
    <source>
        <strain evidence="4 5">JHH-5317</strain>
    </source>
</reference>
<dbReference type="InterPro" id="IPR015814">
    <property type="entry name" value="Pgluconate_DH_NAD-bd_C"/>
</dbReference>
<dbReference type="InterPro" id="IPR051265">
    <property type="entry name" value="HIBADH-related_NP60_sf"/>
</dbReference>
<dbReference type="SUPFAM" id="SSF48179">
    <property type="entry name" value="6-phosphogluconate dehydrogenase C-terminal domain-like"/>
    <property type="match status" value="1"/>
</dbReference>
<comment type="similarity">
    <text evidence="1">Belongs to the HIBADH-related family. NP60 subfamily.</text>
</comment>
<evidence type="ECO:0000313" key="5">
    <source>
        <dbReference type="Proteomes" id="UP000233524"/>
    </source>
</evidence>
<dbReference type="InParanoid" id="A0A2N3MZ38"/>
<dbReference type="AlphaFoldDB" id="A0A2N3MZ38"/>
<dbReference type="PANTHER" id="PTHR43580:SF2">
    <property type="entry name" value="CYTOKINE-LIKE NUCLEAR FACTOR N-PAC"/>
    <property type="match status" value="1"/>
</dbReference>
<dbReference type="Gene3D" id="1.10.1040.10">
    <property type="entry name" value="N-(1-d-carboxylethyl)-l-norvaline Dehydrogenase, domain 2"/>
    <property type="match status" value="1"/>
</dbReference>
<comment type="caution">
    <text evidence="4">The sequence shown here is derived from an EMBL/GenBank/DDBJ whole genome shotgun (WGS) entry which is preliminary data.</text>
</comment>
<dbReference type="SUPFAM" id="SSF51735">
    <property type="entry name" value="NAD(P)-binding Rossmann-fold domains"/>
    <property type="match status" value="1"/>
</dbReference>
<dbReference type="Pfam" id="PF09130">
    <property type="entry name" value="DUF1932"/>
    <property type="match status" value="1"/>
</dbReference>
<evidence type="ECO:0008006" key="6">
    <source>
        <dbReference type="Google" id="ProtNLM"/>
    </source>
</evidence>
<evidence type="ECO:0000313" key="4">
    <source>
        <dbReference type="EMBL" id="PKS05425.1"/>
    </source>
</evidence>
<dbReference type="GO" id="GO:0031491">
    <property type="term" value="F:nucleosome binding"/>
    <property type="evidence" value="ECO:0007669"/>
    <property type="project" value="TreeGrafter"/>
</dbReference>
<name>A0A2N3MZ38_9PEZI</name>
<dbReference type="InterPro" id="IPR008927">
    <property type="entry name" value="6-PGluconate_DH-like_C_sf"/>
</dbReference>
<sequence length="378" mass="41131">MYIHLGIQSGGRHLRKIYYIISWLQSPSCQHYELVRNRREINFLDFTHGKMTTSAKVAIVSIGEMGLGIAKLLIAHGYTVLTNISSRSDYTQRRAATASITLVDSDAELVAQADYILSIVPPKDALATAQRFAVSQPGGREKPLYYLDLNAISPGLARQIGALFEQGTPDIRFVDGGIIGGPPQLNLEQEGNSAASDANTWKRPSIPLSGPHSLPDDGLAKVLNTVYIGPEIGSASGLKCCFASLSKGLSALSILSFSTAQSLGVYDELQRHLELFQPGIQANIGRMLPKVPPKAGRWVQEMVEIGRCFGEEGGWDSTKGEEDADVFKHIAEVYRTLAHDTVLGQERYEHRVRGTTAGDVAVAISESLKGQEKEKENP</sequence>
<dbReference type="OrthoDB" id="9988102at2759"/>
<dbReference type="STRING" id="41688.A0A2N3MZ38"/>
<dbReference type="Gene3D" id="3.40.50.720">
    <property type="entry name" value="NAD(P)-binding Rossmann-like Domain"/>
    <property type="match status" value="1"/>
</dbReference>
<organism evidence="4 5">
    <name type="scientific">Lomentospora prolificans</name>
    <dbReference type="NCBI Taxonomy" id="41688"/>
    <lineage>
        <taxon>Eukaryota</taxon>
        <taxon>Fungi</taxon>
        <taxon>Dikarya</taxon>
        <taxon>Ascomycota</taxon>
        <taxon>Pezizomycotina</taxon>
        <taxon>Sordariomycetes</taxon>
        <taxon>Hypocreomycetidae</taxon>
        <taxon>Microascales</taxon>
        <taxon>Microascaceae</taxon>
        <taxon>Lomentospora</taxon>
    </lineage>
</organism>
<evidence type="ECO:0000259" key="3">
    <source>
        <dbReference type="Pfam" id="PF09130"/>
    </source>
</evidence>
<dbReference type="GO" id="GO:0140673">
    <property type="term" value="P:transcription elongation-coupled chromatin remodeling"/>
    <property type="evidence" value="ECO:0007669"/>
    <property type="project" value="TreeGrafter"/>
</dbReference>
<accession>A0A2N3MZ38</accession>
<evidence type="ECO:0000256" key="1">
    <source>
        <dbReference type="ARBA" id="ARBA00007598"/>
    </source>
</evidence>
<dbReference type="GO" id="GO:0050661">
    <property type="term" value="F:NADP binding"/>
    <property type="evidence" value="ECO:0007669"/>
    <property type="project" value="InterPro"/>
</dbReference>
<dbReference type="InterPro" id="IPR006115">
    <property type="entry name" value="6PGDH_NADP-bd"/>
</dbReference>
<dbReference type="GO" id="GO:0003677">
    <property type="term" value="F:DNA binding"/>
    <property type="evidence" value="ECO:0007669"/>
    <property type="project" value="TreeGrafter"/>
</dbReference>
<dbReference type="GO" id="GO:0000785">
    <property type="term" value="C:chromatin"/>
    <property type="evidence" value="ECO:0007669"/>
    <property type="project" value="TreeGrafter"/>
</dbReference>
<dbReference type="VEuPathDB" id="FungiDB:jhhlp_008801"/>
<feature type="domain" description="Phosphogluconate dehydrogenase NAD-binding putative C-terminal" evidence="3">
    <location>
        <begin position="260"/>
        <end position="336"/>
    </location>
</feature>
<dbReference type="Proteomes" id="UP000233524">
    <property type="component" value="Unassembled WGS sequence"/>
</dbReference>
<proteinExistence type="inferred from homology"/>
<dbReference type="Pfam" id="PF03446">
    <property type="entry name" value="NAD_binding_2"/>
    <property type="match status" value="1"/>
</dbReference>
<dbReference type="EMBL" id="NLAX01001623">
    <property type="protein sequence ID" value="PKS05425.1"/>
    <property type="molecule type" value="Genomic_DNA"/>
</dbReference>